<dbReference type="OrthoDB" id="27603at2759"/>
<dbReference type="KEGG" id="ccp:CHC_T00001904001"/>
<evidence type="ECO:0000313" key="3">
    <source>
        <dbReference type="Proteomes" id="UP000012073"/>
    </source>
</evidence>
<dbReference type="Proteomes" id="UP000012073">
    <property type="component" value="Unassembled WGS sequence"/>
</dbReference>
<dbReference type="Gramene" id="CDF33213">
    <property type="protein sequence ID" value="CDF33213"/>
    <property type="gene ID" value="CHC_T00001904001"/>
</dbReference>
<sequence>MLNAWQAKIAPEVVLPLPSQTFIAGTEEARKTFNPSYTGILAPVDTALTCDILALQAMHSRQNWQWVVIVETAAELREISAHIESPNPNRIVIAVVSRDGKEQCAIRSAALNYLGGMGLVIPTGSGEKTGRAVQLVQRLLHAWGQGSLDMTNSDHAPLLRIWGEPSLSSAVDVIIPPGWDSEGKIRAVADAAGWDYDEIIRDSSWNRPTSSEEAIRLPVLTEAEEMVKFQEEAAKMREEDMRKEQSWLKSLEVKIATHQQAQEAATEKAKIASASGSAAKSKQTVPAHPKPSRAKADFFQRLLGR</sequence>
<reference evidence="3" key="1">
    <citation type="journal article" date="2013" name="Proc. Natl. Acad. Sci. U.S.A.">
        <title>Genome structure and metabolic features in the red seaweed Chondrus crispus shed light on evolution of the Archaeplastida.</title>
        <authorList>
            <person name="Collen J."/>
            <person name="Porcel B."/>
            <person name="Carre W."/>
            <person name="Ball S.G."/>
            <person name="Chaparro C."/>
            <person name="Tonon T."/>
            <person name="Barbeyron T."/>
            <person name="Michel G."/>
            <person name="Noel B."/>
            <person name="Valentin K."/>
            <person name="Elias M."/>
            <person name="Artiguenave F."/>
            <person name="Arun A."/>
            <person name="Aury J.M."/>
            <person name="Barbosa-Neto J.F."/>
            <person name="Bothwell J.H."/>
            <person name="Bouget F.Y."/>
            <person name="Brillet L."/>
            <person name="Cabello-Hurtado F."/>
            <person name="Capella-Gutierrez S."/>
            <person name="Charrier B."/>
            <person name="Cladiere L."/>
            <person name="Cock J.M."/>
            <person name="Coelho S.M."/>
            <person name="Colleoni C."/>
            <person name="Czjzek M."/>
            <person name="Da Silva C."/>
            <person name="Delage L."/>
            <person name="Denoeud F."/>
            <person name="Deschamps P."/>
            <person name="Dittami S.M."/>
            <person name="Gabaldon T."/>
            <person name="Gachon C.M."/>
            <person name="Groisillier A."/>
            <person name="Herve C."/>
            <person name="Jabbari K."/>
            <person name="Katinka M."/>
            <person name="Kloareg B."/>
            <person name="Kowalczyk N."/>
            <person name="Labadie K."/>
            <person name="Leblanc C."/>
            <person name="Lopez P.J."/>
            <person name="McLachlan D.H."/>
            <person name="Meslet-Cladiere L."/>
            <person name="Moustafa A."/>
            <person name="Nehr Z."/>
            <person name="Nyvall Collen P."/>
            <person name="Panaud O."/>
            <person name="Partensky F."/>
            <person name="Poulain J."/>
            <person name="Rensing S.A."/>
            <person name="Rousvoal S."/>
            <person name="Samson G."/>
            <person name="Symeonidi A."/>
            <person name="Weissenbach J."/>
            <person name="Zambounis A."/>
            <person name="Wincker P."/>
            <person name="Boyen C."/>
        </authorList>
    </citation>
    <scope>NUCLEOTIDE SEQUENCE [LARGE SCALE GENOMIC DNA]</scope>
    <source>
        <strain evidence="3">cv. Stackhouse</strain>
    </source>
</reference>
<feature type="region of interest" description="Disordered" evidence="1">
    <location>
        <begin position="260"/>
        <end position="296"/>
    </location>
</feature>
<dbReference type="EMBL" id="HG001637">
    <property type="protein sequence ID" value="CDF33213.1"/>
    <property type="molecule type" value="Genomic_DNA"/>
</dbReference>
<gene>
    <name evidence="2" type="ORF">CHC_T00001904001</name>
</gene>
<feature type="compositionally biased region" description="Low complexity" evidence="1">
    <location>
        <begin position="271"/>
        <end position="282"/>
    </location>
</feature>
<dbReference type="AlphaFoldDB" id="R7Q5U9"/>
<protein>
    <submittedName>
        <fullName evidence="2">Uncharacterized protein</fullName>
    </submittedName>
</protein>
<keyword evidence="3" id="KW-1185">Reference proteome</keyword>
<dbReference type="GeneID" id="17320730"/>
<dbReference type="RefSeq" id="XP_005713016.1">
    <property type="nucleotide sequence ID" value="XM_005712959.1"/>
</dbReference>
<evidence type="ECO:0000313" key="2">
    <source>
        <dbReference type="EMBL" id="CDF33213.1"/>
    </source>
</evidence>
<name>R7Q5U9_CHOCR</name>
<organism evidence="2 3">
    <name type="scientific">Chondrus crispus</name>
    <name type="common">Carrageen Irish moss</name>
    <name type="synonym">Polymorpha crispa</name>
    <dbReference type="NCBI Taxonomy" id="2769"/>
    <lineage>
        <taxon>Eukaryota</taxon>
        <taxon>Rhodophyta</taxon>
        <taxon>Florideophyceae</taxon>
        <taxon>Rhodymeniophycidae</taxon>
        <taxon>Gigartinales</taxon>
        <taxon>Gigartinaceae</taxon>
        <taxon>Chondrus</taxon>
    </lineage>
</organism>
<accession>R7Q5U9</accession>
<evidence type="ECO:0000256" key="1">
    <source>
        <dbReference type="SAM" id="MobiDB-lite"/>
    </source>
</evidence>
<proteinExistence type="predicted"/>